<evidence type="ECO:0000313" key="3">
    <source>
        <dbReference type="Proteomes" id="UP000178750"/>
    </source>
</evidence>
<organism evidence="2 3">
    <name type="scientific">Candidatus Woesebacteria bacterium RIFCSPHIGHO2_01_FULL_38_9b</name>
    <dbReference type="NCBI Taxonomy" id="1802493"/>
    <lineage>
        <taxon>Bacteria</taxon>
        <taxon>Candidatus Woeseibacteriota</taxon>
    </lineage>
</organism>
<keyword evidence="1" id="KW-1133">Transmembrane helix</keyword>
<keyword evidence="1" id="KW-0812">Transmembrane</keyword>
<reference evidence="2 3" key="1">
    <citation type="journal article" date="2016" name="Nat. Commun.">
        <title>Thousands of microbial genomes shed light on interconnected biogeochemical processes in an aquifer system.</title>
        <authorList>
            <person name="Anantharaman K."/>
            <person name="Brown C.T."/>
            <person name="Hug L.A."/>
            <person name="Sharon I."/>
            <person name="Castelle C.J."/>
            <person name="Probst A.J."/>
            <person name="Thomas B.C."/>
            <person name="Singh A."/>
            <person name="Wilkins M.J."/>
            <person name="Karaoz U."/>
            <person name="Brodie E.L."/>
            <person name="Williams K.H."/>
            <person name="Hubbard S.S."/>
            <person name="Banfield J.F."/>
        </authorList>
    </citation>
    <scope>NUCLEOTIDE SEQUENCE [LARGE SCALE GENOMIC DNA]</scope>
</reference>
<gene>
    <name evidence="2" type="ORF">A2863_04635</name>
</gene>
<dbReference type="EMBL" id="MGGF01000059">
    <property type="protein sequence ID" value="OGM20590.1"/>
    <property type="molecule type" value="Genomic_DNA"/>
</dbReference>
<feature type="transmembrane region" description="Helical" evidence="1">
    <location>
        <begin position="40"/>
        <end position="61"/>
    </location>
</feature>
<keyword evidence="1" id="KW-0472">Membrane</keyword>
<evidence type="ECO:0000256" key="1">
    <source>
        <dbReference type="SAM" id="Phobius"/>
    </source>
</evidence>
<sequence>MLLSLDTMDDNDEVLVPSKEYGGSETAKPSRRRFSLKKLFPAKLLVMLFILVAVGGTIAVAKIKPEWLGIKANENAMSQREVDTLVDEVGKIIKLPEGEAPTIATVTDLEKVKDQAFFKNAQQGDKVLVYTGAKKAYLYRPLDNKIIEVGVVNINNEPQKDVAGDSDQIPVLTPTPLPTPLAVTATPTIVITPVPTKVVISPTPTQTVTGNQ</sequence>
<proteinExistence type="predicted"/>
<dbReference type="AlphaFoldDB" id="A0A1F7Y058"/>
<name>A0A1F7Y058_9BACT</name>
<dbReference type="Proteomes" id="UP000178750">
    <property type="component" value="Unassembled WGS sequence"/>
</dbReference>
<accession>A0A1F7Y058</accession>
<protein>
    <submittedName>
        <fullName evidence="2">Uncharacterized protein</fullName>
    </submittedName>
</protein>
<comment type="caution">
    <text evidence="2">The sequence shown here is derived from an EMBL/GenBank/DDBJ whole genome shotgun (WGS) entry which is preliminary data.</text>
</comment>
<evidence type="ECO:0000313" key="2">
    <source>
        <dbReference type="EMBL" id="OGM20590.1"/>
    </source>
</evidence>